<dbReference type="AlphaFoldDB" id="A0A098BX11"/>
<accession>A0A098BX11</accession>
<name>A0A098BX11_9NOCA</name>
<protein>
    <submittedName>
        <fullName evidence="2">Uncharacterized protein</fullName>
    </submittedName>
</protein>
<gene>
    <name evidence="2" type="ORF">RHRU231_930140</name>
</gene>
<dbReference type="Proteomes" id="UP000042997">
    <property type="component" value="Unassembled WGS sequence"/>
</dbReference>
<sequence length="56" mass="6333">MSTVADADAWWHAQTPERRLKIFGWLAEGHHAHRLGAASEGQLEMPFPPEPERTDP</sequence>
<organism evidence="2 3">
    <name type="scientific">Rhodococcus ruber</name>
    <dbReference type="NCBI Taxonomy" id="1830"/>
    <lineage>
        <taxon>Bacteria</taxon>
        <taxon>Bacillati</taxon>
        <taxon>Actinomycetota</taxon>
        <taxon>Actinomycetes</taxon>
        <taxon>Mycobacteriales</taxon>
        <taxon>Nocardiaceae</taxon>
        <taxon>Rhodococcus</taxon>
    </lineage>
</organism>
<feature type="region of interest" description="Disordered" evidence="1">
    <location>
        <begin position="35"/>
        <end position="56"/>
    </location>
</feature>
<evidence type="ECO:0000313" key="2">
    <source>
        <dbReference type="EMBL" id="CDZ92261.1"/>
    </source>
</evidence>
<evidence type="ECO:0000256" key="1">
    <source>
        <dbReference type="SAM" id="MobiDB-lite"/>
    </source>
</evidence>
<dbReference type="RefSeq" id="WP_230831705.1">
    <property type="nucleotide sequence ID" value="NZ_JAJNCM010000010.1"/>
</dbReference>
<dbReference type="EMBL" id="CCSD01000109">
    <property type="protein sequence ID" value="CDZ92261.1"/>
    <property type="molecule type" value="Genomic_DNA"/>
</dbReference>
<evidence type="ECO:0000313" key="3">
    <source>
        <dbReference type="Proteomes" id="UP000042997"/>
    </source>
</evidence>
<proteinExistence type="predicted"/>
<reference evidence="2 3" key="1">
    <citation type="journal article" date="2014" name="Genome Announc.">
        <title>Draft Genome Sequence of Propane- and Butane-Oxidizing Actinobacterium Rhodococcus ruber IEGM 231.</title>
        <authorList>
            <person name="Ivshina I.B."/>
            <person name="Kuyukina M.S."/>
            <person name="Krivoruchko A.V."/>
            <person name="Barbe V."/>
            <person name="Fischer C."/>
        </authorList>
    </citation>
    <scope>NUCLEOTIDE SEQUENCE [LARGE SCALE GENOMIC DNA]</scope>
</reference>